<evidence type="ECO:0000256" key="4">
    <source>
        <dbReference type="ARBA" id="ARBA00022679"/>
    </source>
</evidence>
<accession>A0A931CAC0</accession>
<evidence type="ECO:0000256" key="5">
    <source>
        <dbReference type="ARBA" id="ARBA00022741"/>
    </source>
</evidence>
<dbReference type="InterPro" id="IPR003594">
    <property type="entry name" value="HATPase_dom"/>
</dbReference>
<dbReference type="GO" id="GO:0046983">
    <property type="term" value="F:protein dimerization activity"/>
    <property type="evidence" value="ECO:0007669"/>
    <property type="project" value="InterPro"/>
</dbReference>
<dbReference type="InterPro" id="IPR050482">
    <property type="entry name" value="Sensor_HK_TwoCompSys"/>
</dbReference>
<dbReference type="EC" id="2.7.13.3" evidence="2"/>
<keyword evidence="8" id="KW-0902">Two-component regulatory system</keyword>
<evidence type="ECO:0000313" key="12">
    <source>
        <dbReference type="EMBL" id="MBG0566315.1"/>
    </source>
</evidence>
<feature type="region of interest" description="Disordered" evidence="9">
    <location>
        <begin position="235"/>
        <end position="317"/>
    </location>
</feature>
<dbReference type="Pfam" id="PF07730">
    <property type="entry name" value="HisKA_3"/>
    <property type="match status" value="1"/>
</dbReference>
<evidence type="ECO:0000256" key="3">
    <source>
        <dbReference type="ARBA" id="ARBA00022553"/>
    </source>
</evidence>
<sequence>MALGFVIALYTVARDRSRIMTAAGALALLAAFPAVSLIREGPAGVRVDEIAGVGAILLAAVAAGEVARTRRVRVRLAEERAAEAEAGRVAEGARRAAEERLRIARELHDVLAHQISLISVQAGAALHRRDAEQAFSALTAIRAASKDALREMREVLGVLRGADASLARLPELVAQTRSAGLAVELTGEPPALPPAADAAAYRIVQEALTNAMRHSGARRVRIDVRENGDDVVITIVDDGSGRPRGPASVDDGSGRRRRPASADDGSGRPAGPETVDDGNGLRGMAERAAAVGGSVTTGSGPDGGFRVEARLPRTAPA</sequence>
<evidence type="ECO:0000259" key="10">
    <source>
        <dbReference type="Pfam" id="PF02518"/>
    </source>
</evidence>
<dbReference type="PANTHER" id="PTHR24421:SF10">
    <property type="entry name" value="NITRATE_NITRITE SENSOR PROTEIN NARQ"/>
    <property type="match status" value="1"/>
</dbReference>
<keyword evidence="7" id="KW-0067">ATP-binding</keyword>
<dbReference type="Gene3D" id="1.20.5.1930">
    <property type="match status" value="1"/>
</dbReference>
<dbReference type="PANTHER" id="PTHR24421">
    <property type="entry name" value="NITRATE/NITRITE SENSOR PROTEIN NARX-RELATED"/>
    <property type="match status" value="1"/>
</dbReference>
<feature type="domain" description="Histidine kinase/HSP90-like ATPase" evidence="10">
    <location>
        <begin position="200"/>
        <end position="314"/>
    </location>
</feature>
<evidence type="ECO:0000256" key="9">
    <source>
        <dbReference type="SAM" id="MobiDB-lite"/>
    </source>
</evidence>
<keyword evidence="13" id="KW-1185">Reference proteome</keyword>
<evidence type="ECO:0000256" key="1">
    <source>
        <dbReference type="ARBA" id="ARBA00000085"/>
    </source>
</evidence>
<organism evidence="12 13">
    <name type="scientific">Actinoplanes aureus</name>
    <dbReference type="NCBI Taxonomy" id="2792083"/>
    <lineage>
        <taxon>Bacteria</taxon>
        <taxon>Bacillati</taxon>
        <taxon>Actinomycetota</taxon>
        <taxon>Actinomycetes</taxon>
        <taxon>Micromonosporales</taxon>
        <taxon>Micromonosporaceae</taxon>
        <taxon>Actinoplanes</taxon>
    </lineage>
</organism>
<dbReference type="Gene3D" id="3.30.565.10">
    <property type="entry name" value="Histidine kinase-like ATPase, C-terminal domain"/>
    <property type="match status" value="1"/>
</dbReference>
<dbReference type="SUPFAM" id="SSF55874">
    <property type="entry name" value="ATPase domain of HSP90 chaperone/DNA topoisomerase II/histidine kinase"/>
    <property type="match status" value="1"/>
</dbReference>
<name>A0A931CAC0_9ACTN</name>
<dbReference type="GO" id="GO:0000155">
    <property type="term" value="F:phosphorelay sensor kinase activity"/>
    <property type="evidence" value="ECO:0007669"/>
    <property type="project" value="InterPro"/>
</dbReference>
<keyword evidence="4" id="KW-0808">Transferase</keyword>
<dbReference type="GO" id="GO:0016020">
    <property type="term" value="C:membrane"/>
    <property type="evidence" value="ECO:0007669"/>
    <property type="project" value="InterPro"/>
</dbReference>
<dbReference type="InterPro" id="IPR011712">
    <property type="entry name" value="Sig_transdc_His_kin_sub3_dim/P"/>
</dbReference>
<evidence type="ECO:0000256" key="7">
    <source>
        <dbReference type="ARBA" id="ARBA00022840"/>
    </source>
</evidence>
<evidence type="ECO:0000259" key="11">
    <source>
        <dbReference type="Pfam" id="PF07730"/>
    </source>
</evidence>
<evidence type="ECO:0000256" key="2">
    <source>
        <dbReference type="ARBA" id="ARBA00012438"/>
    </source>
</evidence>
<evidence type="ECO:0000256" key="6">
    <source>
        <dbReference type="ARBA" id="ARBA00022777"/>
    </source>
</evidence>
<dbReference type="GO" id="GO:0005524">
    <property type="term" value="F:ATP binding"/>
    <property type="evidence" value="ECO:0007669"/>
    <property type="project" value="UniProtKB-KW"/>
</dbReference>
<dbReference type="EMBL" id="JADQTO010000019">
    <property type="protein sequence ID" value="MBG0566315.1"/>
    <property type="molecule type" value="Genomic_DNA"/>
</dbReference>
<keyword evidence="5" id="KW-0547">Nucleotide-binding</keyword>
<evidence type="ECO:0000313" key="13">
    <source>
        <dbReference type="Proteomes" id="UP000598146"/>
    </source>
</evidence>
<keyword evidence="3" id="KW-0597">Phosphoprotein</keyword>
<keyword evidence="6 12" id="KW-0418">Kinase</keyword>
<dbReference type="InterPro" id="IPR036890">
    <property type="entry name" value="HATPase_C_sf"/>
</dbReference>
<protein>
    <recommendedName>
        <fullName evidence="2">histidine kinase</fullName>
        <ecNumber evidence="2">2.7.13.3</ecNumber>
    </recommendedName>
</protein>
<comment type="caution">
    <text evidence="12">The sequence shown here is derived from an EMBL/GenBank/DDBJ whole genome shotgun (WGS) entry which is preliminary data.</text>
</comment>
<evidence type="ECO:0000256" key="8">
    <source>
        <dbReference type="ARBA" id="ARBA00023012"/>
    </source>
</evidence>
<dbReference type="CDD" id="cd16917">
    <property type="entry name" value="HATPase_UhpB-NarQ-NarX-like"/>
    <property type="match status" value="1"/>
</dbReference>
<reference evidence="12" key="1">
    <citation type="submission" date="2020-11" db="EMBL/GenBank/DDBJ databases">
        <title>Isolation and identification of active actinomycetes.</title>
        <authorList>
            <person name="Sun X."/>
        </authorList>
    </citation>
    <scope>NUCLEOTIDE SEQUENCE</scope>
    <source>
        <strain evidence="12">NEAU-A11</strain>
    </source>
</reference>
<comment type="catalytic activity">
    <reaction evidence="1">
        <text>ATP + protein L-histidine = ADP + protein N-phospho-L-histidine.</text>
        <dbReference type="EC" id="2.7.13.3"/>
    </reaction>
</comment>
<dbReference type="Pfam" id="PF02518">
    <property type="entry name" value="HATPase_c"/>
    <property type="match status" value="1"/>
</dbReference>
<dbReference type="AlphaFoldDB" id="A0A931CAC0"/>
<feature type="domain" description="Signal transduction histidine kinase subgroup 3 dimerisation and phosphoacceptor" evidence="11">
    <location>
        <begin position="99"/>
        <end position="162"/>
    </location>
</feature>
<dbReference type="Proteomes" id="UP000598146">
    <property type="component" value="Unassembled WGS sequence"/>
</dbReference>
<gene>
    <name evidence="12" type="ORF">I4J89_33190</name>
</gene>
<proteinExistence type="predicted"/>